<proteinExistence type="inferred from homology"/>
<dbReference type="PANTHER" id="PTHR11782">
    <property type="entry name" value="ADENOSINE/GUANOSINE DIPHOSPHATASE"/>
    <property type="match status" value="1"/>
</dbReference>
<comment type="similarity">
    <text evidence="1">Belongs to the GDA1/CD39 NTPase family.</text>
</comment>
<keyword evidence="5" id="KW-1185">Reference proteome</keyword>
<keyword evidence="2" id="KW-0378">Hydrolase</keyword>
<dbReference type="AlphaFoldDB" id="A0A8T0DPN1"/>
<dbReference type="EMBL" id="JTDF01002283">
    <property type="protein sequence ID" value="KAF8568978.1"/>
    <property type="molecule type" value="Genomic_DNA"/>
</dbReference>
<accession>A0A8T0DPN1</accession>
<dbReference type="Pfam" id="PF01150">
    <property type="entry name" value="GDA1_CD39"/>
    <property type="match status" value="1"/>
</dbReference>
<dbReference type="Gene3D" id="3.30.420.150">
    <property type="entry name" value="Exopolyphosphatase. Domain 2"/>
    <property type="match status" value="1"/>
</dbReference>
<keyword evidence="3" id="KW-0812">Transmembrane</keyword>
<dbReference type="GO" id="GO:0017111">
    <property type="term" value="F:ribonucleoside triphosphate phosphatase activity"/>
    <property type="evidence" value="ECO:0007669"/>
    <property type="project" value="TreeGrafter"/>
</dbReference>
<reference evidence="4 5" key="1">
    <citation type="submission" date="2019-07" db="EMBL/GenBank/DDBJ databases">
        <title>Annotation for the trematode Paragonimus westermani.</title>
        <authorList>
            <person name="Choi Y.-J."/>
        </authorList>
    </citation>
    <scope>NUCLEOTIDE SEQUENCE [LARGE SCALE GENOMIC DNA]</scope>
    <source>
        <strain evidence="4">180907_Pwestermani</strain>
    </source>
</reference>
<comment type="caution">
    <text evidence="4">The sequence shown here is derived from an EMBL/GenBank/DDBJ whole genome shotgun (WGS) entry which is preliminary data.</text>
</comment>
<keyword evidence="3" id="KW-0472">Membrane</keyword>
<evidence type="ECO:0000256" key="1">
    <source>
        <dbReference type="ARBA" id="ARBA00009283"/>
    </source>
</evidence>
<dbReference type="GO" id="GO:0004382">
    <property type="term" value="F:GDP phosphatase activity"/>
    <property type="evidence" value="ECO:0007669"/>
    <property type="project" value="TreeGrafter"/>
</dbReference>
<dbReference type="Proteomes" id="UP000699462">
    <property type="component" value="Unassembled WGS sequence"/>
</dbReference>
<dbReference type="OrthoDB" id="6372431at2759"/>
<evidence type="ECO:0008006" key="6">
    <source>
        <dbReference type="Google" id="ProtNLM"/>
    </source>
</evidence>
<feature type="transmembrane region" description="Helical" evidence="3">
    <location>
        <begin position="110"/>
        <end position="135"/>
    </location>
</feature>
<protein>
    <recommendedName>
        <fullName evidence="6">Apyrase</fullName>
    </recommendedName>
</protein>
<evidence type="ECO:0000313" key="5">
    <source>
        <dbReference type="Proteomes" id="UP000699462"/>
    </source>
</evidence>
<sequence length="145" mass="16427">MDHLFSNKVNGFTKSEIENAAYRFCEKTWSQVVNETDPKRLEFVYNFCYDGIYILELLTNFGFKTDESWKAITFGSKINDQSVSWALGYMLDQSGFLPSESPKVQVSVPLFAALFVVLLLIIIASIVCLVFAVCISSKQSANYDF</sequence>
<dbReference type="GO" id="GO:0005886">
    <property type="term" value="C:plasma membrane"/>
    <property type="evidence" value="ECO:0007669"/>
    <property type="project" value="TreeGrafter"/>
</dbReference>
<organism evidence="4 5">
    <name type="scientific">Paragonimus westermani</name>
    <dbReference type="NCBI Taxonomy" id="34504"/>
    <lineage>
        <taxon>Eukaryota</taxon>
        <taxon>Metazoa</taxon>
        <taxon>Spiralia</taxon>
        <taxon>Lophotrochozoa</taxon>
        <taxon>Platyhelminthes</taxon>
        <taxon>Trematoda</taxon>
        <taxon>Digenea</taxon>
        <taxon>Plagiorchiida</taxon>
        <taxon>Troglotremata</taxon>
        <taxon>Troglotrematidae</taxon>
        <taxon>Paragonimus</taxon>
    </lineage>
</organism>
<dbReference type="GO" id="GO:0009134">
    <property type="term" value="P:nucleoside diphosphate catabolic process"/>
    <property type="evidence" value="ECO:0007669"/>
    <property type="project" value="TreeGrafter"/>
</dbReference>
<dbReference type="PANTHER" id="PTHR11782:SF83">
    <property type="entry name" value="GUANOSINE-DIPHOSPHATASE"/>
    <property type="match status" value="1"/>
</dbReference>
<name>A0A8T0DPN1_9TREM</name>
<keyword evidence="3" id="KW-1133">Transmembrane helix</keyword>
<evidence type="ECO:0000313" key="4">
    <source>
        <dbReference type="EMBL" id="KAF8568978.1"/>
    </source>
</evidence>
<dbReference type="InterPro" id="IPR000407">
    <property type="entry name" value="GDA1_CD39_NTPase"/>
</dbReference>
<evidence type="ECO:0000256" key="2">
    <source>
        <dbReference type="ARBA" id="ARBA00022801"/>
    </source>
</evidence>
<dbReference type="GO" id="GO:0045134">
    <property type="term" value="F:UDP phosphatase activity"/>
    <property type="evidence" value="ECO:0007669"/>
    <property type="project" value="TreeGrafter"/>
</dbReference>
<gene>
    <name evidence="4" type="ORF">P879_07963</name>
</gene>
<evidence type="ECO:0000256" key="3">
    <source>
        <dbReference type="SAM" id="Phobius"/>
    </source>
</evidence>